<dbReference type="EMBL" id="CP032101">
    <property type="protein sequence ID" value="AXX87012.1"/>
    <property type="molecule type" value="Genomic_DNA"/>
</dbReference>
<evidence type="ECO:0000259" key="5">
    <source>
        <dbReference type="PROSITE" id="PS50109"/>
    </source>
</evidence>
<dbReference type="PANTHER" id="PTHR43547">
    <property type="entry name" value="TWO-COMPONENT HISTIDINE KINASE"/>
    <property type="match status" value="1"/>
</dbReference>
<gene>
    <name evidence="7" type="ORF">AMRN_1271</name>
    <name evidence="8" type="ORF">CPH92_12935</name>
</gene>
<dbReference type="SUPFAM" id="SSF55874">
    <property type="entry name" value="ATPase domain of HSP90 chaperone/DNA topoisomerase II/histidine kinase"/>
    <property type="match status" value="1"/>
</dbReference>
<dbReference type="PROSITE" id="PS50109">
    <property type="entry name" value="HIS_KIN"/>
    <property type="match status" value="1"/>
</dbReference>
<dbReference type="InterPro" id="IPR003594">
    <property type="entry name" value="HATPase_dom"/>
</dbReference>
<dbReference type="SUPFAM" id="SSF52172">
    <property type="entry name" value="CheY-like"/>
    <property type="match status" value="1"/>
</dbReference>
<dbReference type="Proteomes" id="UP000264693">
    <property type="component" value="Chromosome"/>
</dbReference>
<dbReference type="Gene3D" id="1.10.287.130">
    <property type="match status" value="1"/>
</dbReference>
<keyword evidence="9" id="KW-1185">Reference proteome</keyword>
<dbReference type="Gene3D" id="3.40.50.2300">
    <property type="match status" value="1"/>
</dbReference>
<dbReference type="InterPro" id="IPR004358">
    <property type="entry name" value="Sig_transdc_His_kin-like_C"/>
</dbReference>
<dbReference type="SMART" id="SM00387">
    <property type="entry name" value="HATPase_c"/>
    <property type="match status" value="1"/>
</dbReference>
<dbReference type="InterPro" id="IPR011006">
    <property type="entry name" value="CheY-like_superfamily"/>
</dbReference>
<evidence type="ECO:0000313" key="7">
    <source>
        <dbReference type="EMBL" id="AXX87012.1"/>
    </source>
</evidence>
<proteinExistence type="predicted"/>
<feature type="modified residue" description="4-aspartylphosphate" evidence="4">
    <location>
        <position position="56"/>
    </location>
</feature>
<dbReference type="AlphaFoldDB" id="A0A347TK84"/>
<name>A0A347TK84_9BACT</name>
<dbReference type="InterPro" id="IPR036097">
    <property type="entry name" value="HisK_dim/P_sf"/>
</dbReference>
<dbReference type="GO" id="GO:0000155">
    <property type="term" value="F:phosphorelay sensor kinase activity"/>
    <property type="evidence" value="ECO:0007669"/>
    <property type="project" value="InterPro"/>
</dbReference>
<dbReference type="RefSeq" id="WP_099312461.1">
    <property type="nucleotide sequence ID" value="NZ_CP032101.1"/>
</dbReference>
<evidence type="ECO:0000313" key="8">
    <source>
        <dbReference type="EMBL" id="PHO14227.1"/>
    </source>
</evidence>
<evidence type="ECO:0000256" key="4">
    <source>
        <dbReference type="PROSITE-ProRule" id="PRU00169"/>
    </source>
</evidence>
<dbReference type="CDD" id="cd00082">
    <property type="entry name" value="HisKA"/>
    <property type="match status" value="1"/>
</dbReference>
<dbReference type="Gene3D" id="3.30.565.10">
    <property type="entry name" value="Histidine kinase-like ATPase, C-terminal domain"/>
    <property type="match status" value="1"/>
</dbReference>
<keyword evidence="7" id="KW-0418">Kinase</keyword>
<dbReference type="InterPro" id="IPR005467">
    <property type="entry name" value="His_kinase_dom"/>
</dbReference>
<reference evidence="9" key="1">
    <citation type="submission" date="2017-09" db="EMBL/GenBank/DDBJ databases">
        <title>Arcobacter canalis sp. nov., a new species isolated from a water canal contaminated with urban sewage.</title>
        <authorList>
            <person name="Perez-Cataluna A."/>
            <person name="Salas-Masso N."/>
            <person name="Figueras M.J."/>
        </authorList>
    </citation>
    <scope>NUCLEOTIDE SEQUENCE [LARGE SCALE GENOMIC DNA]</scope>
    <source>
        <strain evidence="9">CECT 7727</strain>
    </source>
</reference>
<accession>A0A347TK84</accession>
<organism evidence="7 10">
    <name type="scientific">Malaciobacter marinus</name>
    <dbReference type="NCBI Taxonomy" id="505249"/>
    <lineage>
        <taxon>Bacteria</taxon>
        <taxon>Pseudomonadati</taxon>
        <taxon>Campylobacterota</taxon>
        <taxon>Epsilonproteobacteria</taxon>
        <taxon>Campylobacterales</taxon>
        <taxon>Arcobacteraceae</taxon>
        <taxon>Malaciobacter</taxon>
    </lineage>
</organism>
<keyword evidence="3 4" id="KW-0597">Phosphoprotein</keyword>
<reference evidence="7 10" key="3">
    <citation type="submission" date="2018-08" db="EMBL/GenBank/DDBJ databases">
        <title>Complete genome of the Arcobacter marinus type strain JCM 15502.</title>
        <authorList>
            <person name="Miller W.G."/>
            <person name="Yee E."/>
            <person name="Huynh S."/>
            <person name="Parker C.T."/>
        </authorList>
    </citation>
    <scope>NUCLEOTIDE SEQUENCE [LARGE SCALE GENOMIC DNA]</scope>
    <source>
        <strain evidence="7 10">JCM 15502</strain>
    </source>
</reference>
<feature type="domain" description="Response regulatory" evidence="6">
    <location>
        <begin position="5"/>
        <end position="124"/>
    </location>
</feature>
<dbReference type="EMBL" id="NXAO01000067">
    <property type="protein sequence ID" value="PHO14227.1"/>
    <property type="molecule type" value="Genomic_DNA"/>
</dbReference>
<feature type="domain" description="Histidine kinase" evidence="5">
    <location>
        <begin position="176"/>
        <end position="398"/>
    </location>
</feature>
<dbReference type="PRINTS" id="PR00344">
    <property type="entry name" value="BCTRLSENSOR"/>
</dbReference>
<reference evidence="8" key="2">
    <citation type="submission" date="2017-09" db="EMBL/GenBank/DDBJ databases">
        <authorList>
            <person name="Perez-Cataluna A."/>
            <person name="Figueras M.J."/>
            <person name="Salas-Masso N."/>
        </authorList>
    </citation>
    <scope>NUCLEOTIDE SEQUENCE</scope>
    <source>
        <strain evidence="8">CECT 7727</strain>
    </source>
</reference>
<evidence type="ECO:0000259" key="6">
    <source>
        <dbReference type="PROSITE" id="PS50110"/>
    </source>
</evidence>
<dbReference type="Proteomes" id="UP000224740">
    <property type="component" value="Unassembled WGS sequence"/>
</dbReference>
<evidence type="ECO:0000256" key="3">
    <source>
        <dbReference type="ARBA" id="ARBA00022553"/>
    </source>
</evidence>
<evidence type="ECO:0000256" key="1">
    <source>
        <dbReference type="ARBA" id="ARBA00000085"/>
    </source>
</evidence>
<evidence type="ECO:0000313" key="10">
    <source>
        <dbReference type="Proteomes" id="UP000264693"/>
    </source>
</evidence>
<dbReference type="Pfam" id="PF00072">
    <property type="entry name" value="Response_reg"/>
    <property type="match status" value="1"/>
</dbReference>
<protein>
    <recommendedName>
        <fullName evidence="2">histidine kinase</fullName>
        <ecNumber evidence="2">2.7.13.3</ecNumber>
    </recommendedName>
</protein>
<dbReference type="EC" id="2.7.13.3" evidence="2"/>
<dbReference type="PROSITE" id="PS50110">
    <property type="entry name" value="RESPONSE_REGULATORY"/>
    <property type="match status" value="1"/>
</dbReference>
<dbReference type="SUPFAM" id="SSF47384">
    <property type="entry name" value="Homodimeric domain of signal transducing histidine kinase"/>
    <property type="match status" value="1"/>
</dbReference>
<comment type="catalytic activity">
    <reaction evidence="1">
        <text>ATP + protein L-histidine = ADP + protein N-phospho-L-histidine.</text>
        <dbReference type="EC" id="2.7.13.3"/>
    </reaction>
</comment>
<evidence type="ECO:0000313" key="9">
    <source>
        <dbReference type="Proteomes" id="UP000224740"/>
    </source>
</evidence>
<sequence length="398" mass="45495">MKDIKILAVDDIEANRVSLQYLIQEYLENVELVLASSGEEALKITYKEEIDIIILDVQMPGLDGFDTAKYLKSNPRTQNIPIIFLTAAFKKEEFQQKGFQIGAIDYLTKPIENHQFINKLNLYIEVIIKNKQLEAVNDNLYKALQKEIELKEQVQKQQLELIEQSKMAALGEMIGNIAHQWRQPLSLITTCASGVKLNLQLGIDDKNETLASMQKIMNTSQDLSETIDNFRDLSYKEKLAKFNLSEIINKSIKAKEHLISENNIKVVTNLDDTIELTNLPNSLVQALVNLIHNSKDALEKSDLQKYIFIDSYINKDNLIEIIVRDNAGGIKTEYINKVFEPYFTTKHQAHGIGLGLNITYKVINDSMYGKIKINNTKFTYQDNEYEGAQVKITLPFKI</sequence>
<dbReference type="InterPro" id="IPR003661">
    <property type="entry name" value="HisK_dim/P_dom"/>
</dbReference>
<dbReference type="PANTHER" id="PTHR43547:SF2">
    <property type="entry name" value="HYBRID SIGNAL TRANSDUCTION HISTIDINE KINASE C"/>
    <property type="match status" value="1"/>
</dbReference>
<dbReference type="InterPro" id="IPR001789">
    <property type="entry name" value="Sig_transdc_resp-reg_receiver"/>
</dbReference>
<dbReference type="InterPro" id="IPR036890">
    <property type="entry name" value="HATPase_C_sf"/>
</dbReference>
<dbReference type="SMART" id="SM00448">
    <property type="entry name" value="REC"/>
    <property type="match status" value="1"/>
</dbReference>
<dbReference type="Pfam" id="PF02518">
    <property type="entry name" value="HATPase_c"/>
    <property type="match status" value="1"/>
</dbReference>
<keyword evidence="7" id="KW-0808">Transferase</keyword>
<dbReference type="KEGG" id="amar:AMRN_1271"/>
<evidence type="ECO:0000256" key="2">
    <source>
        <dbReference type="ARBA" id="ARBA00012438"/>
    </source>
</evidence>